<protein>
    <submittedName>
        <fullName evidence="2">Uncharacterized protein</fullName>
    </submittedName>
</protein>
<evidence type="ECO:0000256" key="1">
    <source>
        <dbReference type="SAM" id="Phobius"/>
    </source>
</evidence>
<evidence type="ECO:0000313" key="2">
    <source>
        <dbReference type="EMBL" id="MBM6739243.1"/>
    </source>
</evidence>
<feature type="transmembrane region" description="Helical" evidence="1">
    <location>
        <begin position="121"/>
        <end position="140"/>
    </location>
</feature>
<reference evidence="2 3" key="1">
    <citation type="journal article" date="2021" name="Sci. Rep.">
        <title>The distribution of antibiotic resistance genes in chicken gut microbiota commensals.</title>
        <authorList>
            <person name="Juricova H."/>
            <person name="Matiasovicova J."/>
            <person name="Kubasova T."/>
            <person name="Cejkova D."/>
            <person name="Rychlik I."/>
        </authorList>
    </citation>
    <scope>NUCLEOTIDE SEQUENCE [LARGE SCALE GENOMIC DNA]</scope>
    <source>
        <strain evidence="2 3">An773</strain>
    </source>
</reference>
<feature type="transmembrane region" description="Helical" evidence="1">
    <location>
        <begin position="12"/>
        <end position="38"/>
    </location>
</feature>
<feature type="transmembrane region" description="Helical" evidence="1">
    <location>
        <begin position="171"/>
        <end position="193"/>
    </location>
</feature>
<dbReference type="RefSeq" id="WP_033125019.1">
    <property type="nucleotide sequence ID" value="NZ_JACLYY010000018.1"/>
</dbReference>
<feature type="transmembrane region" description="Helical" evidence="1">
    <location>
        <begin position="44"/>
        <end position="63"/>
    </location>
</feature>
<keyword evidence="3" id="KW-1185">Reference proteome</keyword>
<name>A0ABS2EC90_9FIRM</name>
<feature type="transmembrane region" description="Helical" evidence="1">
    <location>
        <begin position="273"/>
        <end position="292"/>
    </location>
</feature>
<dbReference type="Proteomes" id="UP000716906">
    <property type="component" value="Unassembled WGS sequence"/>
</dbReference>
<feature type="transmembrane region" description="Helical" evidence="1">
    <location>
        <begin position="241"/>
        <end position="261"/>
    </location>
</feature>
<keyword evidence="1" id="KW-0812">Transmembrane</keyword>
<dbReference type="PROSITE" id="PS51257">
    <property type="entry name" value="PROKAR_LIPOPROTEIN"/>
    <property type="match status" value="1"/>
</dbReference>
<keyword evidence="1" id="KW-1133">Transmembrane helix</keyword>
<keyword evidence="1" id="KW-0472">Membrane</keyword>
<sequence length="304" mass="33342">MKKPHLPALRPVWRILLYLATAVFAALSIACAALVGMFPEEAAVVFYGTAAVTLAFSCCYLFRDLRRLKRFLRELARKVRPANRWIEDKKYRTGLAAAMGIPVNVAIALYSGVVAAVADSAWLGTLCAYYLLLGIMRAYWIAQHLEETGLDGRGRIKIKIKKTPERKIRKYYGIMFVIMSFVLGGAVILLINLEGGKSYPGYTIYVAAAYAFTKISLAIWNTVSAGRKKEQSWIIIRSIGLADAAVSILSLQTAMFASFSIGKEAFNSTMNGITGAVVSLITLVTGIFYLAASRGSGTERRNPD</sequence>
<evidence type="ECO:0000313" key="3">
    <source>
        <dbReference type="Proteomes" id="UP000716906"/>
    </source>
</evidence>
<organism evidence="2 3">
    <name type="scientific">Faecalicatena fissicatena</name>
    <dbReference type="NCBI Taxonomy" id="290055"/>
    <lineage>
        <taxon>Bacteria</taxon>
        <taxon>Bacillati</taxon>
        <taxon>Bacillota</taxon>
        <taxon>Clostridia</taxon>
        <taxon>Lachnospirales</taxon>
        <taxon>Lachnospiraceae</taxon>
        <taxon>Faecalicatena</taxon>
    </lineage>
</organism>
<dbReference type="EMBL" id="JACLYY010000018">
    <property type="protein sequence ID" value="MBM6739243.1"/>
    <property type="molecule type" value="Genomic_DNA"/>
</dbReference>
<feature type="transmembrane region" description="Helical" evidence="1">
    <location>
        <begin position="94"/>
        <end position="115"/>
    </location>
</feature>
<proteinExistence type="predicted"/>
<accession>A0ABS2EC90</accession>
<feature type="transmembrane region" description="Helical" evidence="1">
    <location>
        <begin position="199"/>
        <end position="220"/>
    </location>
</feature>
<comment type="caution">
    <text evidence="2">The sequence shown here is derived from an EMBL/GenBank/DDBJ whole genome shotgun (WGS) entry which is preliminary data.</text>
</comment>
<gene>
    <name evidence="2" type="ORF">H7U36_14240</name>
</gene>